<gene>
    <name evidence="2" type="ORF">ACFQH9_28040</name>
</gene>
<evidence type="ECO:0000313" key="3">
    <source>
        <dbReference type="Proteomes" id="UP001596119"/>
    </source>
</evidence>
<organism evidence="2 3">
    <name type="scientific">Pseudonocardia lutea</name>
    <dbReference type="NCBI Taxonomy" id="2172015"/>
    <lineage>
        <taxon>Bacteria</taxon>
        <taxon>Bacillati</taxon>
        <taxon>Actinomycetota</taxon>
        <taxon>Actinomycetes</taxon>
        <taxon>Pseudonocardiales</taxon>
        <taxon>Pseudonocardiaceae</taxon>
        <taxon>Pseudonocardia</taxon>
    </lineage>
</organism>
<comment type="caution">
    <text evidence="2">The sequence shown here is derived from an EMBL/GenBank/DDBJ whole genome shotgun (WGS) entry which is preliminary data.</text>
</comment>
<dbReference type="Proteomes" id="UP001596119">
    <property type="component" value="Unassembled WGS sequence"/>
</dbReference>
<feature type="region of interest" description="Disordered" evidence="1">
    <location>
        <begin position="74"/>
        <end position="104"/>
    </location>
</feature>
<proteinExistence type="predicted"/>
<name>A0ABW1IEI5_9PSEU</name>
<evidence type="ECO:0000313" key="2">
    <source>
        <dbReference type="EMBL" id="MFC5952122.1"/>
    </source>
</evidence>
<dbReference type="EMBL" id="JBHSQK010000094">
    <property type="protein sequence ID" value="MFC5952122.1"/>
    <property type="molecule type" value="Genomic_DNA"/>
</dbReference>
<evidence type="ECO:0000256" key="1">
    <source>
        <dbReference type="SAM" id="MobiDB-lite"/>
    </source>
</evidence>
<protein>
    <submittedName>
        <fullName evidence="2">Uncharacterized protein</fullName>
    </submittedName>
</protein>
<keyword evidence="3" id="KW-1185">Reference proteome</keyword>
<sequence length="104" mass="10941">MRPFCADPVSLAAAAARIRSMQPGQVTTGILSASGRLVENLAAVLVHDRAAAPACVQRAAERLAAEVLATDRYVSGSGERGEPDGRPPLQRTPFTESIRLGRMG</sequence>
<reference evidence="3" key="1">
    <citation type="journal article" date="2019" name="Int. J. Syst. Evol. Microbiol.">
        <title>The Global Catalogue of Microorganisms (GCM) 10K type strain sequencing project: providing services to taxonomists for standard genome sequencing and annotation.</title>
        <authorList>
            <consortium name="The Broad Institute Genomics Platform"/>
            <consortium name="The Broad Institute Genome Sequencing Center for Infectious Disease"/>
            <person name="Wu L."/>
            <person name="Ma J."/>
        </authorList>
    </citation>
    <scope>NUCLEOTIDE SEQUENCE [LARGE SCALE GENOMIC DNA]</scope>
    <source>
        <strain evidence="3">CGMCC 4.7397</strain>
    </source>
</reference>
<accession>A0ABW1IEI5</accession>